<dbReference type="GO" id="GO:0016020">
    <property type="term" value="C:membrane"/>
    <property type="evidence" value="ECO:0007669"/>
    <property type="project" value="UniProtKB-SubCell"/>
</dbReference>
<evidence type="ECO:0000259" key="11">
    <source>
        <dbReference type="PROSITE" id="PS50011"/>
    </source>
</evidence>
<dbReference type="Pfam" id="PF00130">
    <property type="entry name" value="C1_1"/>
    <property type="match status" value="1"/>
</dbReference>
<dbReference type="GO" id="GO:0005524">
    <property type="term" value="F:ATP binding"/>
    <property type="evidence" value="ECO:0007669"/>
    <property type="project" value="UniProtKB-UniRule"/>
</dbReference>
<keyword evidence="3" id="KW-0808">Transferase</keyword>
<gene>
    <name evidence="13" type="ORF">EG68_01087</name>
</gene>
<dbReference type="SUPFAM" id="SSF56112">
    <property type="entry name" value="Protein kinase-like (PK-like)"/>
    <property type="match status" value="1"/>
</dbReference>
<dbReference type="Gene3D" id="2.30.29.30">
    <property type="entry name" value="Pleckstrin-homology domain (PH domain)/Phosphotyrosine-binding domain (PTB)"/>
    <property type="match status" value="1"/>
</dbReference>
<dbReference type="CDD" id="cd01239">
    <property type="entry name" value="PH_PKD"/>
    <property type="match status" value="1"/>
</dbReference>
<dbReference type="InterPro" id="IPR046349">
    <property type="entry name" value="C1-like_sf"/>
</dbReference>
<feature type="compositionally biased region" description="Basic and acidic residues" evidence="10">
    <location>
        <begin position="726"/>
        <end position="743"/>
    </location>
</feature>
<proteinExistence type="predicted"/>
<feature type="region of interest" description="Disordered" evidence="10">
    <location>
        <begin position="273"/>
        <end position="306"/>
    </location>
</feature>
<evidence type="ECO:0000256" key="3">
    <source>
        <dbReference type="ARBA" id="ARBA00022679"/>
    </source>
</evidence>
<dbReference type="SUPFAM" id="SSF50729">
    <property type="entry name" value="PH domain-like"/>
    <property type="match status" value="1"/>
</dbReference>
<dbReference type="InterPro" id="IPR000719">
    <property type="entry name" value="Prot_kinase_dom"/>
</dbReference>
<feature type="compositionally biased region" description="Basic and acidic residues" evidence="10">
    <location>
        <begin position="232"/>
        <end position="247"/>
    </location>
</feature>
<evidence type="ECO:0000256" key="9">
    <source>
        <dbReference type="PROSITE-ProRule" id="PRU10141"/>
    </source>
</evidence>
<dbReference type="GO" id="GO:0004697">
    <property type="term" value="F:diacylglycerol-dependent serine/threonine kinase activity"/>
    <property type="evidence" value="ECO:0007669"/>
    <property type="project" value="UniProtKB-EC"/>
</dbReference>
<evidence type="ECO:0000259" key="12">
    <source>
        <dbReference type="PROSITE" id="PS50081"/>
    </source>
</evidence>
<dbReference type="FunFam" id="1.10.510.10:FF:001159">
    <property type="entry name" value="Protein kinase D4"/>
    <property type="match status" value="1"/>
</dbReference>
<keyword evidence="5 9" id="KW-0547">Nucleotide-binding</keyword>
<feature type="compositionally biased region" description="Polar residues" evidence="10">
    <location>
        <begin position="62"/>
        <end position="75"/>
    </location>
</feature>
<feature type="binding site" evidence="9">
    <location>
        <position position="814"/>
    </location>
    <ligand>
        <name>ATP</name>
        <dbReference type="ChEBI" id="CHEBI:30616"/>
    </ligand>
</feature>
<feature type="domain" description="Protein kinase" evidence="11">
    <location>
        <begin position="785"/>
        <end position="1059"/>
    </location>
</feature>
<evidence type="ECO:0000256" key="2">
    <source>
        <dbReference type="ARBA" id="ARBA00022553"/>
    </source>
</evidence>
<dbReference type="PANTHER" id="PTHR22968:SF24">
    <property type="entry name" value="SERINE_THREONINE-PROTEIN KINASE"/>
    <property type="match status" value="1"/>
</dbReference>
<feature type="region of interest" description="Disordered" evidence="10">
    <location>
        <begin position="335"/>
        <end position="397"/>
    </location>
</feature>
<dbReference type="PANTHER" id="PTHR22968">
    <property type="entry name" value="PROTEIN KINASE C, MU"/>
    <property type="match status" value="1"/>
</dbReference>
<dbReference type="Gene3D" id="1.10.510.10">
    <property type="entry name" value="Transferase(Phosphotransferase) domain 1"/>
    <property type="match status" value="1"/>
</dbReference>
<feature type="compositionally biased region" description="Basic and acidic residues" evidence="10">
    <location>
        <begin position="674"/>
        <end position="693"/>
    </location>
</feature>
<dbReference type="FunFam" id="3.30.200.20:FF:000042">
    <property type="entry name" value="Aurora kinase A"/>
    <property type="match status" value="1"/>
</dbReference>
<dbReference type="SMART" id="SM00109">
    <property type="entry name" value="C1"/>
    <property type="match status" value="1"/>
</dbReference>
<dbReference type="PROSITE" id="PS50081">
    <property type="entry name" value="ZF_DAG_PE_2"/>
    <property type="match status" value="1"/>
</dbReference>
<dbReference type="EMBL" id="JTDE01000323">
    <property type="protein sequence ID" value="KAF7261595.1"/>
    <property type="molecule type" value="Genomic_DNA"/>
</dbReference>
<evidence type="ECO:0000313" key="14">
    <source>
        <dbReference type="Proteomes" id="UP000822476"/>
    </source>
</evidence>
<dbReference type="PROSITE" id="PS00479">
    <property type="entry name" value="ZF_DAG_PE_1"/>
    <property type="match status" value="1"/>
</dbReference>
<dbReference type="GO" id="GO:0007200">
    <property type="term" value="P:phospholipase C-activating G protein-coupled receptor signaling pathway"/>
    <property type="evidence" value="ECO:0007669"/>
    <property type="project" value="TreeGrafter"/>
</dbReference>
<feature type="domain" description="Phorbol-ester/DAG-type" evidence="12">
    <location>
        <begin position="118"/>
        <end position="168"/>
    </location>
</feature>
<reference evidence="13" key="1">
    <citation type="submission" date="2019-07" db="EMBL/GenBank/DDBJ databases">
        <title>Annotation for the trematode Paragonimus miyazaki's.</title>
        <authorList>
            <person name="Choi Y.-J."/>
        </authorList>
    </citation>
    <scope>NUCLEOTIDE SEQUENCE</scope>
    <source>
        <strain evidence="13">Japan</strain>
    </source>
</reference>
<dbReference type="OrthoDB" id="1738954at2759"/>
<keyword evidence="14" id="KW-1185">Reference proteome</keyword>
<dbReference type="PROSITE" id="PS50011">
    <property type="entry name" value="PROTEIN_KINASE_DOM"/>
    <property type="match status" value="1"/>
</dbReference>
<feature type="compositionally biased region" description="Basic and acidic residues" evidence="10">
    <location>
        <begin position="375"/>
        <end position="384"/>
    </location>
</feature>
<feature type="region of interest" description="Disordered" evidence="10">
    <location>
        <begin position="719"/>
        <end position="752"/>
    </location>
</feature>
<dbReference type="CDD" id="cd20796">
    <property type="entry name" value="C1_PKD_rpt2"/>
    <property type="match status" value="1"/>
</dbReference>
<evidence type="ECO:0000256" key="1">
    <source>
        <dbReference type="ARBA" id="ARBA00022527"/>
    </source>
</evidence>
<dbReference type="GO" id="GO:0005829">
    <property type="term" value="C:cytosol"/>
    <property type="evidence" value="ECO:0007669"/>
    <property type="project" value="TreeGrafter"/>
</dbReference>
<dbReference type="Gene3D" id="3.30.200.20">
    <property type="entry name" value="Phosphorylase Kinase, domain 1"/>
    <property type="match status" value="1"/>
</dbReference>
<dbReference type="AlphaFoldDB" id="A0A8S9Z2F4"/>
<comment type="caution">
    <text evidence="13">The sequence shown here is derived from an EMBL/GenBank/DDBJ whole genome shotgun (WGS) entry which is preliminary data.</text>
</comment>
<evidence type="ECO:0008006" key="15">
    <source>
        <dbReference type="Google" id="ProtNLM"/>
    </source>
</evidence>
<keyword evidence="4" id="KW-0479">Metal-binding</keyword>
<dbReference type="PROSITE" id="PS00107">
    <property type="entry name" value="PROTEIN_KINASE_ATP"/>
    <property type="match status" value="1"/>
</dbReference>
<evidence type="ECO:0000256" key="5">
    <source>
        <dbReference type="ARBA" id="ARBA00022741"/>
    </source>
</evidence>
<dbReference type="InterPro" id="IPR017441">
    <property type="entry name" value="Protein_kinase_ATP_BS"/>
</dbReference>
<dbReference type="GO" id="GO:0035556">
    <property type="term" value="P:intracellular signal transduction"/>
    <property type="evidence" value="ECO:0007669"/>
    <property type="project" value="TreeGrafter"/>
</dbReference>
<feature type="region of interest" description="Disordered" evidence="10">
    <location>
        <begin position="1"/>
        <end position="22"/>
    </location>
</feature>
<dbReference type="InterPro" id="IPR011009">
    <property type="entry name" value="Kinase-like_dom_sf"/>
</dbReference>
<evidence type="ECO:0000256" key="6">
    <source>
        <dbReference type="ARBA" id="ARBA00022777"/>
    </source>
</evidence>
<sequence>MTSQFSSDSQEEVQARVAPRDMTNESVILRQTVLIDSAQKLPKETTAKDSVDFVQEDGNRAVDSNSQVDGSSKVTSEAGPIKVGQIRPITSSSMRTGGLTYGRPLWSQQVLTTPVEVPHTFELHRSAKPNVCQHCHRLLHGLFRQGLHCKDCKMWVHKKCAALVPKNCEGEQFVSEETLNKERTTSEKTGSFSENALSGALRLKKRLFLRGQTVSTINAPSTPELSRSAAGARRERGGLEPWRRQNTDEPALSGGHGLLTDVQMIGEPTLSKQLSHKKEQNVIQSSLESSCPSTPPGLDGPSVVFPGGRPQKISFRSQHRSRSQKEILFDNTTNVESNRHQQQNHHPLPQPSMDTEETAESGVQHTPLESVFQSERTRSIERPSMKPRPSTTQNGPRNIPLMRVIQSARHIKRPGTGLIIRESWMVHRTNKDPQLRRHFWRLGAKSIIMFYHEKTNRYYKELALNTIVSLDPAGTNSAFWDDHDRSVGDVRSELETKDVSINTSLSPVANSPARVKLDHVFEIRCVDGTVYYVGQLAYGEVLDNDRNGPMRGNKGRRKSHFPGLPMAQSFVRKASAPVYGLIHLGEPSAMNMAQSPLTNPLYVAAPVRSPDSGTEEEMNHCVYRAAILPPPPGTGLDIARHLETALRQSLLPLTSKLSTQPEPQPLLESNSKSHKNEQSKLNDLGSKKHDSSEFKQTTPVALDKLVNVQIPQIVTELVSSASSDKPMQHDNEKRNQRHFEAKETLSPPNELEAAEDEDVGEGCGISSFIDSGQCNETGVRALYEIFPDEVLGSGQFGIVYAGRHRKTQREVAIKVIDKLRFPTKREAQLKNEVFILRNLQHPGVVNLERMFETPKRVFVVMEKLAGDMLEMILSSPKGRLTERVTKYLITQVLIALRYLHLRSIVHCDLKPENVLLSIPPYGAIPSLDIPEVSPSVAHQFPQVKLCDFGFARIISEKSFRRSLVGTPAYLAPEVLKNRGYNRGIDMWSVGVILYVNLSGTFPFNEEEDIAEQIENAEFMYPSDPWDSISEEAIDLITRLLQVRLRKRYSVEKSLNHPWMQDYRSWCDLRRLEATVGNDTRFLTSTADDSRWEQFRHQQNRILMLKEQREPETSGPTSEKSSNYLTKWQLMGWRGPIEASPIYWQPTDSMKL</sequence>
<evidence type="ECO:0000256" key="4">
    <source>
        <dbReference type="ARBA" id="ARBA00022723"/>
    </source>
</evidence>
<feature type="compositionally biased region" description="Polar residues" evidence="10">
    <location>
        <begin position="281"/>
        <end position="292"/>
    </location>
</feature>
<dbReference type="PROSITE" id="PS00108">
    <property type="entry name" value="PROTEIN_KINASE_ST"/>
    <property type="match status" value="1"/>
</dbReference>
<dbReference type="SUPFAM" id="SSF57889">
    <property type="entry name" value="Cysteine-rich domain"/>
    <property type="match status" value="1"/>
</dbReference>
<keyword evidence="6" id="KW-0418">Kinase</keyword>
<dbReference type="InterPro" id="IPR008271">
    <property type="entry name" value="Ser/Thr_kinase_AS"/>
</dbReference>
<dbReference type="Pfam" id="PF00069">
    <property type="entry name" value="Pkinase"/>
    <property type="match status" value="1"/>
</dbReference>
<dbReference type="InterPro" id="IPR011993">
    <property type="entry name" value="PH-like_dom_sf"/>
</dbReference>
<feature type="region of interest" description="Disordered" evidence="10">
    <location>
        <begin position="653"/>
        <end position="695"/>
    </location>
</feature>
<dbReference type="Proteomes" id="UP000822476">
    <property type="component" value="Unassembled WGS sequence"/>
</dbReference>
<protein>
    <recommendedName>
        <fullName evidence="15">Protein kinase C</fullName>
    </recommendedName>
</protein>
<evidence type="ECO:0000256" key="7">
    <source>
        <dbReference type="ARBA" id="ARBA00022833"/>
    </source>
</evidence>
<dbReference type="CDD" id="cd14082">
    <property type="entry name" value="STKc_PKD"/>
    <property type="match status" value="1"/>
</dbReference>
<evidence type="ECO:0000313" key="13">
    <source>
        <dbReference type="EMBL" id="KAF7261595.1"/>
    </source>
</evidence>
<dbReference type="SMART" id="SM00220">
    <property type="entry name" value="S_TKc"/>
    <property type="match status" value="1"/>
</dbReference>
<keyword evidence="7" id="KW-0862">Zinc</keyword>
<keyword evidence="1" id="KW-0723">Serine/threonine-protein kinase</keyword>
<keyword evidence="8 9" id="KW-0067">ATP-binding</keyword>
<organism evidence="13 14">
    <name type="scientific">Paragonimus skrjabini miyazakii</name>
    <dbReference type="NCBI Taxonomy" id="59628"/>
    <lineage>
        <taxon>Eukaryota</taxon>
        <taxon>Metazoa</taxon>
        <taxon>Spiralia</taxon>
        <taxon>Lophotrochozoa</taxon>
        <taxon>Platyhelminthes</taxon>
        <taxon>Trematoda</taxon>
        <taxon>Digenea</taxon>
        <taxon>Plagiorchiida</taxon>
        <taxon>Troglotremata</taxon>
        <taxon>Troglotrematidae</taxon>
        <taxon>Paragonimus</taxon>
    </lineage>
</organism>
<evidence type="ECO:0000256" key="10">
    <source>
        <dbReference type="SAM" id="MobiDB-lite"/>
    </source>
</evidence>
<feature type="region of interest" description="Disordered" evidence="10">
    <location>
        <begin position="45"/>
        <end position="78"/>
    </location>
</feature>
<dbReference type="Gene3D" id="3.30.60.20">
    <property type="match status" value="1"/>
</dbReference>
<name>A0A8S9Z2F4_9TREM</name>
<accession>A0A8S9Z2F4</accession>
<feature type="region of interest" description="Disordered" evidence="10">
    <location>
        <begin position="219"/>
        <end position="256"/>
    </location>
</feature>
<dbReference type="GO" id="GO:0008270">
    <property type="term" value="F:zinc ion binding"/>
    <property type="evidence" value="ECO:0007669"/>
    <property type="project" value="UniProtKB-KW"/>
</dbReference>
<dbReference type="InterPro" id="IPR002219">
    <property type="entry name" value="PKC_DAG/PE"/>
</dbReference>
<keyword evidence="2" id="KW-0597">Phosphoprotein</keyword>
<evidence type="ECO:0000256" key="8">
    <source>
        <dbReference type="ARBA" id="ARBA00022840"/>
    </source>
</evidence>